<keyword evidence="2" id="KW-1185">Reference proteome</keyword>
<dbReference type="AlphaFoldDB" id="A0A124G7C7"/>
<reference evidence="1 2" key="1">
    <citation type="submission" date="2015-10" db="EMBL/GenBank/DDBJ databases">
        <authorList>
            <person name="Gilbert D.G."/>
        </authorList>
    </citation>
    <scope>NUCLEOTIDE SEQUENCE [LARGE SCALE GENOMIC DNA]</scope>
    <source>
        <strain evidence="1 2">NRRL B-16712</strain>
    </source>
</reference>
<organism evidence="1 2">
    <name type="scientific">Actinoplanes awajinensis subsp. mycoplanecinus</name>
    <dbReference type="NCBI Taxonomy" id="135947"/>
    <lineage>
        <taxon>Bacteria</taxon>
        <taxon>Bacillati</taxon>
        <taxon>Actinomycetota</taxon>
        <taxon>Actinomycetes</taxon>
        <taxon>Micromonosporales</taxon>
        <taxon>Micromonosporaceae</taxon>
        <taxon>Actinoplanes</taxon>
    </lineage>
</organism>
<evidence type="ECO:0000313" key="2">
    <source>
        <dbReference type="Proteomes" id="UP000053244"/>
    </source>
</evidence>
<gene>
    <name evidence="1" type="ORF">ADL15_48300</name>
</gene>
<proteinExistence type="predicted"/>
<comment type="caution">
    <text evidence="1">The sequence shown here is derived from an EMBL/GenBank/DDBJ whole genome shotgun (WGS) entry which is preliminary data.</text>
</comment>
<evidence type="ECO:0000313" key="1">
    <source>
        <dbReference type="EMBL" id="KUL22347.1"/>
    </source>
</evidence>
<name>A0A124G7C7_9ACTN</name>
<dbReference type="EMBL" id="LLZH01000342">
    <property type="protein sequence ID" value="KUL22347.1"/>
    <property type="molecule type" value="Genomic_DNA"/>
</dbReference>
<accession>A0A124G7C7</accession>
<dbReference type="RefSeq" id="WP_067707399.1">
    <property type="nucleotide sequence ID" value="NZ_LLZH01000342.1"/>
</dbReference>
<protein>
    <submittedName>
        <fullName evidence="1">Uncharacterized protein</fullName>
    </submittedName>
</protein>
<sequence>MITPQGYPLWVVHTHHNGTLHTEPVIAWLITEGDITRLPVPITPTCGELSEDHGGYLGTEAEVEQFWQDIAKSGHTGEARF</sequence>
<dbReference type="Proteomes" id="UP000053244">
    <property type="component" value="Unassembled WGS sequence"/>
</dbReference>